<feature type="region of interest" description="Disordered" evidence="1">
    <location>
        <begin position="251"/>
        <end position="308"/>
    </location>
</feature>
<evidence type="ECO:0008006" key="4">
    <source>
        <dbReference type="Google" id="ProtNLM"/>
    </source>
</evidence>
<dbReference type="InterPro" id="IPR006311">
    <property type="entry name" value="TAT_signal"/>
</dbReference>
<gene>
    <name evidence="3" type="ORF">ENR23_13285</name>
</gene>
<organism evidence="3">
    <name type="scientific">Eiseniibacteriota bacterium</name>
    <dbReference type="NCBI Taxonomy" id="2212470"/>
    <lineage>
        <taxon>Bacteria</taxon>
        <taxon>Candidatus Eiseniibacteriota</taxon>
    </lineage>
</organism>
<accession>A0A832I3Y0</accession>
<protein>
    <recommendedName>
        <fullName evidence="4">DUF4412 domain-containing protein</fullName>
    </recommendedName>
</protein>
<feature type="compositionally biased region" description="Low complexity" evidence="1">
    <location>
        <begin position="292"/>
        <end position="305"/>
    </location>
</feature>
<feature type="compositionally biased region" description="Basic and acidic residues" evidence="1">
    <location>
        <begin position="265"/>
        <end position="291"/>
    </location>
</feature>
<evidence type="ECO:0000313" key="3">
    <source>
        <dbReference type="EMBL" id="HGZ44364.1"/>
    </source>
</evidence>
<feature type="chain" id="PRO_5032527310" description="DUF4412 domain-containing protein" evidence="2">
    <location>
        <begin position="30"/>
        <end position="379"/>
    </location>
</feature>
<reference evidence="3" key="1">
    <citation type="journal article" date="2020" name="mSystems">
        <title>Genome- and Community-Level Interaction Insights into Carbon Utilization and Element Cycling Functions of Hydrothermarchaeota in Hydrothermal Sediment.</title>
        <authorList>
            <person name="Zhou Z."/>
            <person name="Liu Y."/>
            <person name="Xu W."/>
            <person name="Pan J."/>
            <person name="Luo Z.H."/>
            <person name="Li M."/>
        </authorList>
    </citation>
    <scope>NUCLEOTIDE SEQUENCE [LARGE SCALE GENOMIC DNA]</scope>
    <source>
        <strain evidence="3">SpSt-381</strain>
    </source>
</reference>
<dbReference type="EMBL" id="DSQF01000026">
    <property type="protein sequence ID" value="HGZ44364.1"/>
    <property type="molecule type" value="Genomic_DNA"/>
</dbReference>
<name>A0A832I3Y0_UNCEI</name>
<evidence type="ECO:0000256" key="1">
    <source>
        <dbReference type="SAM" id="MobiDB-lite"/>
    </source>
</evidence>
<dbReference type="AlphaFoldDB" id="A0A832I3Y0"/>
<keyword evidence="2" id="KW-0732">Signal</keyword>
<evidence type="ECO:0000256" key="2">
    <source>
        <dbReference type="SAM" id="SignalP"/>
    </source>
</evidence>
<dbReference type="PROSITE" id="PS51318">
    <property type="entry name" value="TAT"/>
    <property type="match status" value="1"/>
</dbReference>
<feature type="signal peptide" evidence="2">
    <location>
        <begin position="1"/>
        <end position="29"/>
    </location>
</feature>
<sequence>MRRSPRPTRRRALAWTALLAALLAAPAAADVHITHRTTSEGLGGFGDGTTVSTQWIAADRARSEDTFTYTGRFKTLVGKKPQTSVSITRLDRELVWTLEPEKKRYTELTFEQMRALMRGGMAEAEAQMAAAGDQGAPQDADMEFTVDVKKTGARADVNGFPCEQVVVTCMARPKGPQPGEAGREFKMIMDQWLTPNLPGQAEIEAFYRAMAARLGVEEELRRLGPMAQRMYGNALRAMGEKLKDVKGHPVRSTFTIEGPPPSAQDRGDAQARARAVEDAEQDRQRAERAADVQDAASAGSAAARGSGSGVAGAVGGFLGRKLAGAAARKATDKAKGQQDAAGGPLFKSVTELVSVSSGAAPAGAFEVPAGFKLVKGDGR</sequence>
<comment type="caution">
    <text evidence="3">The sequence shown here is derived from an EMBL/GenBank/DDBJ whole genome shotgun (WGS) entry which is preliminary data.</text>
</comment>
<proteinExistence type="predicted"/>